<reference evidence="2" key="2">
    <citation type="journal article" date="2023" name="Plants (Basel)">
        <title>Annotation of the Turnera subulata (Passifloraceae) Draft Genome Reveals the S-Locus Evolved after the Divergence of Turneroideae from Passifloroideae in a Stepwise Manner.</title>
        <authorList>
            <person name="Henning P.M."/>
            <person name="Roalson E.H."/>
            <person name="Mir W."/>
            <person name="McCubbin A.G."/>
            <person name="Shore J.S."/>
        </authorList>
    </citation>
    <scope>NUCLEOTIDE SEQUENCE</scope>
    <source>
        <strain evidence="2">F60SS</strain>
    </source>
</reference>
<proteinExistence type="predicted"/>
<keyword evidence="3" id="KW-1185">Reference proteome</keyword>
<dbReference type="AlphaFoldDB" id="A0A9Q0FCB6"/>
<name>A0A9Q0FCB6_9ROSI</name>
<dbReference type="PANTHER" id="PTHR31077">
    <property type="entry name" value="U4/U6.U5 SMALL NUCLEAR RIBONUCLEOPROTEIN 27 KDA PROTEIN"/>
    <property type="match status" value="1"/>
</dbReference>
<reference evidence="2" key="1">
    <citation type="submission" date="2022-02" db="EMBL/GenBank/DDBJ databases">
        <authorList>
            <person name="Henning P.M."/>
            <person name="McCubbin A.G."/>
            <person name="Shore J.S."/>
        </authorList>
    </citation>
    <scope>NUCLEOTIDE SEQUENCE</scope>
    <source>
        <strain evidence="2">F60SS</strain>
        <tissue evidence="2">Leaves</tissue>
    </source>
</reference>
<evidence type="ECO:0000313" key="2">
    <source>
        <dbReference type="EMBL" id="KAJ4827722.1"/>
    </source>
</evidence>
<sequence>MVAPAKEHGDAASKDIEPRLLLFDHQHTPHLKPSTFPEEGIEGVLVSYKCGGYDGFSLVVGGRCSEEEGGLTTVAPANGDGYGYSQASSSSCSTRRHRHQRTPSPLPPRKRHRHGSEEDEREKEKQRAAVSDFIDGIAKEQLDKKPEADNVESNVGDGGAGGGTDEDEIEMMKKLGIPLGFDSS</sequence>
<comment type="caution">
    <text evidence="2">The sequence shown here is derived from an EMBL/GenBank/DDBJ whole genome shotgun (WGS) entry which is preliminary data.</text>
</comment>
<organism evidence="2 3">
    <name type="scientific">Turnera subulata</name>
    <dbReference type="NCBI Taxonomy" id="218843"/>
    <lineage>
        <taxon>Eukaryota</taxon>
        <taxon>Viridiplantae</taxon>
        <taxon>Streptophyta</taxon>
        <taxon>Embryophyta</taxon>
        <taxon>Tracheophyta</taxon>
        <taxon>Spermatophyta</taxon>
        <taxon>Magnoliopsida</taxon>
        <taxon>eudicotyledons</taxon>
        <taxon>Gunneridae</taxon>
        <taxon>Pentapetalae</taxon>
        <taxon>rosids</taxon>
        <taxon>fabids</taxon>
        <taxon>Malpighiales</taxon>
        <taxon>Passifloraceae</taxon>
        <taxon>Turnera</taxon>
    </lineage>
</organism>
<dbReference type="Proteomes" id="UP001141552">
    <property type="component" value="Unassembled WGS sequence"/>
</dbReference>
<feature type="region of interest" description="Disordered" evidence="1">
    <location>
        <begin position="74"/>
        <end position="166"/>
    </location>
</feature>
<evidence type="ECO:0000313" key="3">
    <source>
        <dbReference type="Proteomes" id="UP001141552"/>
    </source>
</evidence>
<dbReference type="GO" id="GO:0071011">
    <property type="term" value="C:precatalytic spliceosome"/>
    <property type="evidence" value="ECO:0007669"/>
    <property type="project" value="TreeGrafter"/>
</dbReference>
<dbReference type="EMBL" id="JAKUCV010006351">
    <property type="protein sequence ID" value="KAJ4827722.1"/>
    <property type="molecule type" value="Genomic_DNA"/>
</dbReference>
<accession>A0A9Q0FCB6</accession>
<feature type="compositionally biased region" description="Basic and acidic residues" evidence="1">
    <location>
        <begin position="137"/>
        <end position="148"/>
    </location>
</feature>
<gene>
    <name evidence="2" type="ORF">Tsubulata_018047</name>
</gene>
<dbReference type="PANTHER" id="PTHR31077:SF1">
    <property type="entry name" value="U4_U6.U5 SMALL NUCLEAR RIBONUCLEOPROTEIN 27 KDA PROTEIN"/>
    <property type="match status" value="1"/>
</dbReference>
<protein>
    <submittedName>
        <fullName evidence="2">Uncharacterized protein</fullName>
    </submittedName>
</protein>
<evidence type="ECO:0000256" key="1">
    <source>
        <dbReference type="SAM" id="MobiDB-lite"/>
    </source>
</evidence>
<dbReference type="OrthoDB" id="21368at2759"/>